<name>A0A381Y898_9ZZZZ</name>
<sequence length="49" mass="5778">MTVDHCYICKLGWLSEETTPILYNRKGIYLCKLCLDVINSRESKQIKKE</sequence>
<reference evidence="1" key="1">
    <citation type="submission" date="2018-05" db="EMBL/GenBank/DDBJ databases">
        <authorList>
            <person name="Lanie J.A."/>
            <person name="Ng W.-L."/>
            <person name="Kazmierczak K.M."/>
            <person name="Andrzejewski T.M."/>
            <person name="Davidsen T.M."/>
            <person name="Wayne K.J."/>
            <person name="Tettelin H."/>
            <person name="Glass J.I."/>
            <person name="Rusch D."/>
            <person name="Podicherti R."/>
            <person name="Tsui H.-C.T."/>
            <person name="Winkler M.E."/>
        </authorList>
    </citation>
    <scope>NUCLEOTIDE SEQUENCE</scope>
</reference>
<dbReference type="AlphaFoldDB" id="A0A381Y898"/>
<proteinExistence type="predicted"/>
<dbReference type="EMBL" id="UINC01017615">
    <property type="protein sequence ID" value="SVA73234.1"/>
    <property type="molecule type" value="Genomic_DNA"/>
</dbReference>
<evidence type="ECO:0008006" key="2">
    <source>
        <dbReference type="Google" id="ProtNLM"/>
    </source>
</evidence>
<protein>
    <recommendedName>
        <fullName evidence="2">ClpX-type ZB domain-containing protein</fullName>
    </recommendedName>
</protein>
<accession>A0A381Y898</accession>
<organism evidence="1">
    <name type="scientific">marine metagenome</name>
    <dbReference type="NCBI Taxonomy" id="408172"/>
    <lineage>
        <taxon>unclassified sequences</taxon>
        <taxon>metagenomes</taxon>
        <taxon>ecological metagenomes</taxon>
    </lineage>
</organism>
<evidence type="ECO:0000313" key="1">
    <source>
        <dbReference type="EMBL" id="SVA73234.1"/>
    </source>
</evidence>
<gene>
    <name evidence="1" type="ORF">METZ01_LOCUS126088</name>
</gene>